<evidence type="ECO:0000313" key="3">
    <source>
        <dbReference type="Proteomes" id="UP000183988"/>
    </source>
</evidence>
<dbReference type="Pfam" id="PF13315">
    <property type="entry name" value="DUF4085"/>
    <property type="match status" value="1"/>
</dbReference>
<proteinExistence type="predicted"/>
<gene>
    <name evidence="2" type="ORF">SAMN05216225_10101</name>
</gene>
<dbReference type="EMBL" id="FQVW01000010">
    <property type="protein sequence ID" value="SHF94365.1"/>
    <property type="molecule type" value="Genomic_DNA"/>
</dbReference>
<keyword evidence="3" id="KW-1185">Reference proteome</keyword>
<dbReference type="STRING" id="930117.SAMN05216225_10101"/>
<dbReference type="RefSeq" id="WP_072889172.1">
    <property type="nucleotide sequence ID" value="NZ_FQVW01000010.1"/>
</dbReference>
<keyword evidence="1" id="KW-0175">Coiled coil</keyword>
<protein>
    <recommendedName>
        <fullName evidence="4">DUF4085 family protein</fullName>
    </recommendedName>
</protein>
<dbReference type="Proteomes" id="UP000183988">
    <property type="component" value="Unassembled WGS sequence"/>
</dbReference>
<reference evidence="2 3" key="1">
    <citation type="submission" date="2016-11" db="EMBL/GenBank/DDBJ databases">
        <authorList>
            <person name="Jaros S."/>
            <person name="Januszkiewicz K."/>
            <person name="Wedrychowicz H."/>
        </authorList>
    </citation>
    <scope>NUCLEOTIDE SEQUENCE [LARGE SCALE GENOMIC DNA]</scope>
    <source>
        <strain evidence="2 3">IBRC-M 10683</strain>
    </source>
</reference>
<feature type="coiled-coil region" evidence="1">
    <location>
        <begin position="31"/>
        <end position="62"/>
    </location>
</feature>
<accession>A0A1M5FS70</accession>
<dbReference type="AlphaFoldDB" id="A0A1M5FS70"/>
<evidence type="ECO:0008006" key="4">
    <source>
        <dbReference type="Google" id="ProtNLM"/>
    </source>
</evidence>
<organism evidence="2 3">
    <name type="scientific">Ornithinibacillus halophilus</name>
    <dbReference type="NCBI Taxonomy" id="930117"/>
    <lineage>
        <taxon>Bacteria</taxon>
        <taxon>Bacillati</taxon>
        <taxon>Bacillota</taxon>
        <taxon>Bacilli</taxon>
        <taxon>Bacillales</taxon>
        <taxon>Bacillaceae</taxon>
        <taxon>Ornithinibacillus</taxon>
    </lineage>
</organism>
<name>A0A1M5FS70_9BACI</name>
<dbReference type="OrthoDB" id="2563891at2"/>
<evidence type="ECO:0000313" key="2">
    <source>
        <dbReference type="EMBL" id="SHF94365.1"/>
    </source>
</evidence>
<sequence length="399" mass="46604">MWNLTKEAKIRFQQCNLLPIPETDEEWEAVIRDAEEEGEDIKQRLKEELEEVKEELLQVLPEKFIPNVLDGTLNQPTLPKAIRSDYLNWVREASEEFENILDLAHKQTEDAVAELPKAVKEVFEDSLHDSTIQRITWEDDVLHLYINTDGGFSTKAIIHLIFINVLTEMTDSPLEVGQWFIYDELQKTREGFAFRVLFESPEAEWTITMKKMDAVYYYRPSLYTKLRDEDKLEEISVNQYVSQLDTEPNYWLITPDVTCPIRSFENGISLENGEINFDSDEIEVVVEGERFTYGLETYEPISFIYSDVYEDPYASFNEALPIDELEEAALGDDLELQVRAWNTMYENPTELADVINPVLLKAEITEENEMAMGVYINHFYNEGILQDDVVEKYCRFIEM</sequence>
<dbReference type="InterPro" id="IPR025144">
    <property type="entry name" value="DUF4085"/>
</dbReference>
<evidence type="ECO:0000256" key="1">
    <source>
        <dbReference type="SAM" id="Coils"/>
    </source>
</evidence>